<dbReference type="InterPro" id="IPR018056">
    <property type="entry name" value="Kringle_CS"/>
</dbReference>
<reference evidence="12 13" key="1">
    <citation type="submission" date="2022-12" db="EMBL/GenBank/DDBJ databases">
        <title>Chromosome-level genome of Tegillarca granosa.</title>
        <authorList>
            <person name="Kim J."/>
        </authorList>
    </citation>
    <scope>NUCLEOTIDE SEQUENCE [LARGE SCALE GENOMIC DNA]</scope>
    <source>
        <strain evidence="12">Teg-2019</strain>
        <tissue evidence="12">Adductor muscle</tissue>
    </source>
</reference>
<evidence type="ECO:0000259" key="11">
    <source>
        <dbReference type="PROSITE" id="PS50070"/>
    </source>
</evidence>
<dbReference type="InterPro" id="IPR000001">
    <property type="entry name" value="Kringle"/>
</dbReference>
<dbReference type="Proteomes" id="UP001217089">
    <property type="component" value="Unassembled WGS sequence"/>
</dbReference>
<gene>
    <name evidence="12" type="ORF">KUTeg_016350</name>
</gene>
<evidence type="ECO:0000313" key="13">
    <source>
        <dbReference type="Proteomes" id="UP001217089"/>
    </source>
</evidence>
<dbReference type="Pfam" id="PF00051">
    <property type="entry name" value="Kringle"/>
    <property type="match status" value="1"/>
</dbReference>
<evidence type="ECO:0000256" key="6">
    <source>
        <dbReference type="ARBA" id="ARBA00023157"/>
    </source>
</evidence>
<feature type="transmembrane region" description="Helical" evidence="9">
    <location>
        <begin position="195"/>
        <end position="219"/>
    </location>
</feature>
<keyword evidence="9" id="KW-0812">Transmembrane</keyword>
<keyword evidence="4" id="KW-0547">Nucleotide-binding</keyword>
<evidence type="ECO:0000256" key="4">
    <source>
        <dbReference type="ARBA" id="ARBA00022741"/>
    </source>
</evidence>
<protein>
    <submittedName>
        <fullName evidence="12">Uncharacterized protein</fullName>
    </submittedName>
</protein>
<comment type="caution">
    <text evidence="7">Lacks conserved residue(s) required for the propagation of feature annotation.</text>
</comment>
<keyword evidence="5" id="KW-0067">ATP-binding</keyword>
<dbReference type="Gene3D" id="1.10.2000.10">
    <property type="entry name" value="Frizzled cysteine-rich domain"/>
    <property type="match status" value="1"/>
</dbReference>
<keyword evidence="9" id="KW-0472">Membrane</keyword>
<evidence type="ECO:0000256" key="1">
    <source>
        <dbReference type="ARBA" id="ARBA00004479"/>
    </source>
</evidence>
<evidence type="ECO:0000256" key="2">
    <source>
        <dbReference type="ARBA" id="ARBA00022553"/>
    </source>
</evidence>
<dbReference type="CDD" id="cd00108">
    <property type="entry name" value="KR"/>
    <property type="match status" value="1"/>
</dbReference>
<accession>A0ABQ9EQX1</accession>
<comment type="subcellular location">
    <subcellularLocation>
        <location evidence="1">Membrane</location>
        <topology evidence="1">Single-pass type I membrane protein</topology>
    </subcellularLocation>
</comment>
<dbReference type="SUPFAM" id="SSF57440">
    <property type="entry name" value="Kringle-like"/>
    <property type="match status" value="1"/>
</dbReference>
<keyword evidence="13" id="KW-1185">Reference proteome</keyword>
<dbReference type="SUPFAM" id="SSF63501">
    <property type="entry name" value="Frizzled cysteine-rich domain"/>
    <property type="match status" value="1"/>
</dbReference>
<evidence type="ECO:0000256" key="5">
    <source>
        <dbReference type="ARBA" id="ARBA00022840"/>
    </source>
</evidence>
<sequence length="409" mass="44908">MPVIYKEEDKKSKEEDGNKTIFVTSEYSQGVREESFVAGFTIIASSSDMSRECQNYAIPFLCYYTFPLCDVKGANPRPRQVCRDECEMLEEHICKKEYLIGKHHPLIAMNCYNGSGGDYRGSVNKTRQGHTCVNWLNNPYYPSNKHGNLLGNHNFCRNPNGTHVGPWCYIDKAYRYNELCSIPKCNTQGAAVNKLMFILVPGIIVPLALVLLLAIVCLCQRHRKQKGGKGSTGPSNTTAMTGLTGSSGGSDPLHPNQHMPQHVMAPPQMMQPPNYHQLPPGYNQIMPSYMGQQFGPSSHSGLMAHPQVMNQKPPQQINQVNQNGPKKISPAGSVASHQSSHSSEASSLGNYKPGGPATLPISHQTGAASNHISNTTNNGPPSVKVSDCNKFNSLMSQNSYIPEQRTAEM</sequence>
<dbReference type="EMBL" id="JARBDR010000813">
    <property type="protein sequence ID" value="KAJ8305805.1"/>
    <property type="molecule type" value="Genomic_DNA"/>
</dbReference>
<dbReference type="InterPro" id="IPR050759">
    <property type="entry name" value="Serine_protease_kringle"/>
</dbReference>
<evidence type="ECO:0000256" key="3">
    <source>
        <dbReference type="ARBA" id="ARBA00022572"/>
    </source>
</evidence>
<dbReference type="PROSITE" id="PS00021">
    <property type="entry name" value="KRINGLE_1"/>
    <property type="match status" value="1"/>
</dbReference>
<dbReference type="PANTHER" id="PTHR24261">
    <property type="entry name" value="PLASMINOGEN-RELATED"/>
    <property type="match status" value="1"/>
</dbReference>
<dbReference type="PANTHER" id="PTHR24261:SF7">
    <property type="entry name" value="KRINGLE DOMAIN-CONTAINING PROTEIN"/>
    <property type="match status" value="1"/>
</dbReference>
<evidence type="ECO:0000313" key="12">
    <source>
        <dbReference type="EMBL" id="KAJ8305805.1"/>
    </source>
</evidence>
<dbReference type="InterPro" id="IPR036790">
    <property type="entry name" value="Frizzled_dom_sf"/>
</dbReference>
<dbReference type="PRINTS" id="PR00018">
    <property type="entry name" value="KRINGLE"/>
</dbReference>
<feature type="region of interest" description="Disordered" evidence="8">
    <location>
        <begin position="286"/>
        <end position="387"/>
    </location>
</feature>
<evidence type="ECO:0000259" key="10">
    <source>
        <dbReference type="PROSITE" id="PS50038"/>
    </source>
</evidence>
<keyword evidence="2" id="KW-0597">Phosphoprotein</keyword>
<proteinExistence type="predicted"/>
<feature type="compositionally biased region" description="Polar residues" evidence="8">
    <location>
        <begin position="232"/>
        <end position="244"/>
    </location>
</feature>
<evidence type="ECO:0000256" key="7">
    <source>
        <dbReference type="PROSITE-ProRule" id="PRU00121"/>
    </source>
</evidence>
<name>A0ABQ9EQX1_TEGGR</name>
<feature type="domain" description="Kringle" evidence="11">
    <location>
        <begin position="110"/>
        <end position="185"/>
    </location>
</feature>
<feature type="compositionally biased region" description="Polar residues" evidence="8">
    <location>
        <begin position="290"/>
        <end position="300"/>
    </location>
</feature>
<keyword evidence="3 7" id="KW-0420">Kringle</keyword>
<feature type="compositionally biased region" description="Polar residues" evidence="8">
    <location>
        <begin position="308"/>
        <end position="324"/>
    </location>
</feature>
<dbReference type="PROSITE" id="PS50070">
    <property type="entry name" value="KRINGLE_2"/>
    <property type="match status" value="1"/>
</dbReference>
<dbReference type="InterPro" id="IPR038178">
    <property type="entry name" value="Kringle_sf"/>
</dbReference>
<dbReference type="PROSITE" id="PS50038">
    <property type="entry name" value="FZ"/>
    <property type="match status" value="1"/>
</dbReference>
<dbReference type="InterPro" id="IPR013806">
    <property type="entry name" value="Kringle-like"/>
</dbReference>
<feature type="compositionally biased region" description="Low complexity" evidence="8">
    <location>
        <begin position="333"/>
        <end position="347"/>
    </location>
</feature>
<feature type="region of interest" description="Disordered" evidence="8">
    <location>
        <begin position="224"/>
        <end position="254"/>
    </location>
</feature>
<evidence type="ECO:0000256" key="8">
    <source>
        <dbReference type="SAM" id="MobiDB-lite"/>
    </source>
</evidence>
<organism evidence="12 13">
    <name type="scientific">Tegillarca granosa</name>
    <name type="common">Malaysian cockle</name>
    <name type="synonym">Anadara granosa</name>
    <dbReference type="NCBI Taxonomy" id="220873"/>
    <lineage>
        <taxon>Eukaryota</taxon>
        <taxon>Metazoa</taxon>
        <taxon>Spiralia</taxon>
        <taxon>Lophotrochozoa</taxon>
        <taxon>Mollusca</taxon>
        <taxon>Bivalvia</taxon>
        <taxon>Autobranchia</taxon>
        <taxon>Pteriomorphia</taxon>
        <taxon>Arcoida</taxon>
        <taxon>Arcoidea</taxon>
        <taxon>Arcidae</taxon>
        <taxon>Tegillarca</taxon>
    </lineage>
</organism>
<dbReference type="InterPro" id="IPR020067">
    <property type="entry name" value="Frizzled_dom"/>
</dbReference>
<keyword evidence="6" id="KW-1015">Disulfide bond</keyword>
<evidence type="ECO:0000256" key="9">
    <source>
        <dbReference type="SAM" id="Phobius"/>
    </source>
</evidence>
<feature type="domain" description="FZ" evidence="10">
    <location>
        <begin position="18"/>
        <end position="135"/>
    </location>
</feature>
<feature type="compositionally biased region" description="Polar residues" evidence="8">
    <location>
        <begin position="361"/>
        <end position="380"/>
    </location>
</feature>
<dbReference type="Gene3D" id="2.40.20.10">
    <property type="entry name" value="Plasminogen Kringle 4"/>
    <property type="match status" value="1"/>
</dbReference>
<keyword evidence="9" id="KW-1133">Transmembrane helix</keyword>
<comment type="caution">
    <text evidence="12">The sequence shown here is derived from an EMBL/GenBank/DDBJ whole genome shotgun (WGS) entry which is preliminary data.</text>
</comment>
<dbReference type="SMART" id="SM00130">
    <property type="entry name" value="KR"/>
    <property type="match status" value="1"/>
</dbReference>